<dbReference type="Gene3D" id="1.10.340.70">
    <property type="match status" value="1"/>
</dbReference>
<keyword evidence="2" id="KW-0808">Transferase</keyword>
<proteinExistence type="predicted"/>
<dbReference type="Gene3D" id="2.40.70.10">
    <property type="entry name" value="Acid Proteases"/>
    <property type="match status" value="1"/>
</dbReference>
<protein>
    <recommendedName>
        <fullName evidence="1">RNA-directed DNA polymerase</fullName>
        <ecNumber evidence="1">2.7.7.49</ecNumber>
    </recommendedName>
</protein>
<dbReference type="InterPro" id="IPR043502">
    <property type="entry name" value="DNA/RNA_pol_sf"/>
</dbReference>
<dbReference type="InterPro" id="IPR001584">
    <property type="entry name" value="Integrase_cat-core"/>
</dbReference>
<dbReference type="EMBL" id="JAYMYQ010000011">
    <property type="protein sequence ID" value="KAK7305690.1"/>
    <property type="molecule type" value="Genomic_DNA"/>
</dbReference>
<dbReference type="EC" id="2.7.7.49" evidence="1"/>
<comment type="caution">
    <text evidence="10">The sequence shown here is derived from an EMBL/GenBank/DDBJ whole genome shotgun (WGS) entry which is preliminary data.</text>
</comment>
<reference evidence="10 11" key="1">
    <citation type="submission" date="2024-01" db="EMBL/GenBank/DDBJ databases">
        <title>The genomes of 5 underutilized Papilionoideae crops provide insights into root nodulation and disease resistanc.</title>
        <authorList>
            <person name="Jiang F."/>
        </authorList>
    </citation>
    <scope>NUCLEOTIDE SEQUENCE [LARGE SCALE GENOMIC DNA]</scope>
    <source>
        <strain evidence="10">LVBAO_FW01</strain>
        <tissue evidence="10">Leaves</tissue>
    </source>
</reference>
<dbReference type="FunFam" id="3.30.70.270:FF:000020">
    <property type="entry name" value="Transposon Tf2-6 polyprotein-like Protein"/>
    <property type="match status" value="1"/>
</dbReference>
<feature type="compositionally biased region" description="Low complexity" evidence="8">
    <location>
        <begin position="437"/>
        <end position="448"/>
    </location>
</feature>
<dbReference type="Gene3D" id="3.30.420.10">
    <property type="entry name" value="Ribonuclease H-like superfamily/Ribonuclease H"/>
    <property type="match status" value="1"/>
</dbReference>
<dbReference type="GO" id="GO:0006355">
    <property type="term" value="P:regulation of DNA-templated transcription"/>
    <property type="evidence" value="ECO:0007669"/>
    <property type="project" value="InterPro"/>
</dbReference>
<dbReference type="InterPro" id="IPR000477">
    <property type="entry name" value="RT_dom"/>
</dbReference>
<dbReference type="CDD" id="cd00303">
    <property type="entry name" value="retropepsin_like"/>
    <property type="match status" value="1"/>
</dbReference>
<evidence type="ECO:0000256" key="3">
    <source>
        <dbReference type="ARBA" id="ARBA00022695"/>
    </source>
</evidence>
<keyword evidence="7" id="KW-0695">RNA-directed DNA polymerase</keyword>
<keyword evidence="4" id="KW-0540">Nuclease</keyword>
<accession>A0AAN9PN21</accession>
<evidence type="ECO:0000256" key="4">
    <source>
        <dbReference type="ARBA" id="ARBA00022722"/>
    </source>
</evidence>
<dbReference type="GO" id="GO:0003964">
    <property type="term" value="F:RNA-directed DNA polymerase activity"/>
    <property type="evidence" value="ECO:0007669"/>
    <property type="project" value="UniProtKB-KW"/>
</dbReference>
<keyword evidence="6" id="KW-0378">Hydrolase</keyword>
<feature type="compositionally biased region" description="Polar residues" evidence="8">
    <location>
        <begin position="449"/>
        <end position="463"/>
    </location>
</feature>
<evidence type="ECO:0000259" key="9">
    <source>
        <dbReference type="PROSITE" id="PS50994"/>
    </source>
</evidence>
<gene>
    <name evidence="10" type="ORF">VNO77_43599</name>
</gene>
<evidence type="ECO:0000256" key="1">
    <source>
        <dbReference type="ARBA" id="ARBA00012493"/>
    </source>
</evidence>
<dbReference type="InterPro" id="IPR043128">
    <property type="entry name" value="Rev_trsase/Diguanyl_cyclase"/>
</dbReference>
<keyword evidence="5" id="KW-0255">Endonuclease</keyword>
<evidence type="ECO:0000313" key="10">
    <source>
        <dbReference type="EMBL" id="KAK7305690.1"/>
    </source>
</evidence>
<dbReference type="InterPro" id="IPR036397">
    <property type="entry name" value="RNaseH_sf"/>
</dbReference>
<dbReference type="SUPFAM" id="SSF53098">
    <property type="entry name" value="Ribonuclease H-like"/>
    <property type="match status" value="1"/>
</dbReference>
<dbReference type="CDD" id="cd01647">
    <property type="entry name" value="RT_LTR"/>
    <property type="match status" value="1"/>
</dbReference>
<dbReference type="Proteomes" id="UP001367508">
    <property type="component" value="Unassembled WGS sequence"/>
</dbReference>
<dbReference type="Gene3D" id="3.10.10.10">
    <property type="entry name" value="HIV Type 1 Reverse Transcriptase, subunit A, domain 1"/>
    <property type="match status" value="1"/>
</dbReference>
<organism evidence="10 11">
    <name type="scientific">Canavalia gladiata</name>
    <name type="common">Sword bean</name>
    <name type="synonym">Dolichos gladiatus</name>
    <dbReference type="NCBI Taxonomy" id="3824"/>
    <lineage>
        <taxon>Eukaryota</taxon>
        <taxon>Viridiplantae</taxon>
        <taxon>Streptophyta</taxon>
        <taxon>Embryophyta</taxon>
        <taxon>Tracheophyta</taxon>
        <taxon>Spermatophyta</taxon>
        <taxon>Magnoliopsida</taxon>
        <taxon>eudicotyledons</taxon>
        <taxon>Gunneridae</taxon>
        <taxon>Pentapetalae</taxon>
        <taxon>rosids</taxon>
        <taxon>fabids</taxon>
        <taxon>Fabales</taxon>
        <taxon>Fabaceae</taxon>
        <taxon>Papilionoideae</taxon>
        <taxon>50 kb inversion clade</taxon>
        <taxon>NPAAA clade</taxon>
        <taxon>indigoferoid/millettioid clade</taxon>
        <taxon>Phaseoleae</taxon>
        <taxon>Canavalia</taxon>
    </lineage>
</organism>
<dbReference type="InterPro" id="IPR050951">
    <property type="entry name" value="Retrovirus_Pol_polyprotein"/>
</dbReference>
<dbReference type="Pfam" id="PF00078">
    <property type="entry name" value="RVT_1"/>
    <property type="match status" value="1"/>
</dbReference>
<dbReference type="Pfam" id="PF17917">
    <property type="entry name" value="RT_RNaseH"/>
    <property type="match status" value="1"/>
</dbReference>
<dbReference type="InterPro" id="IPR002568">
    <property type="entry name" value="Carla-bd"/>
</dbReference>
<feature type="compositionally biased region" description="Polar residues" evidence="8">
    <location>
        <begin position="472"/>
        <end position="486"/>
    </location>
</feature>
<keyword evidence="3" id="KW-0548">Nucleotidyltransferase</keyword>
<sequence>MISILFMDFEVNDNTTLQVPHNYESDYDSNEDFSYGLEEDNFRIKECAIFKRKISNEHMKSLFIQAIVEGISFLDFLYEFTFLCMTRSNPENLYAYDPEIDRTFHHLKRAHRRHSSSNNQESNSSDFSSLNFDSFKYSAKNMAGRTLKELAAPDVAYQPLCIQYPDVDAPFELKSGLIHLLPKFHGLAGEDPHKHLKEFHIVCSTMRPQGIPEDHIKLKAFPFSLNDGAKDWLYYLHPTSVTSWNDMKRLFLEKFFPASRTAAIRKEICGIRQNSQETLYEYWERFKKLCATCPHHQISDQLLIQYFYEGLMPMDRSMVDAASGGALMDKTPTAARDLIANMAENSQQFNSRTNSLSKGVHEMTTKTDHTRLENRIEELTSIVRQLAIGQQQQLNVIDKTKTCGICTSADHPTDACPTLQESETPEAAVNGIFGTGQQYRPPQHYQQQKFEQPSGTYNPSWRNHPNLRYGPPQQQRIQTSESQNKYQPPPFRQQQQHMQQSVPSNASEPSLDDLMKQLATNNLQFQQNVSSTIQDLQTQIGQLATTINQLKSQGSGQLPSQPVINPKSVNVMTLRSGKKVQTDPTILKQQSFNQTNPHQKEAFISTPGDISDEPSELEGKSDEKSTPAFVKTSNDQQKEACHKRSALEASDEKKTPNCADQKVSLPFPNRMVQSKPNVHAELDKELLDTFRKVEVNIPLLDAIKQIPKYAKFLKDLCTHKRRLKGDEKISVGRNVSALIQPSLPQKCKDPGTFTIPCTIGNSTFGDALLDLGASINVMPSSVYKSLNLGELKPTGVVIQLANRSTAHPAGVLEDVLVQVNKLIFPADFYILDMEDESSINRATLILGRPFLKTAKTKIDVHTGTLSMEFGDDIIQFNIFEAMKHPIENHSLFQLDAIDLLADDYSIDNLLFKFFDFDLDYLDNFTCTCDEFDSCIVCSRINVADQPSLKDDMLDASVADISISDRSLPSIIQPPPLELKPLPEHLKYAYLGENEKLPVIVAKNLLPQQEEKLLQTLKSHKQAIGWTLADIPGISPSTCMHRILLEENTRPVRQPQRRLNPTILDVVKKEVGKLLAAGIIYPISDSDWVSPVQVVPKKTGMTVVKNHNDELIPTRIQNSWRVCIDYRKLNQATRKDHFPLPFIDQILERLAGKSHYCFLDGFSGYFQIHIAPEDQHKTTFTCPFGTFAYRRMPFGLCNAPGTFQRCMVSIFSDLLESCMEVFMDDFTVYGSSFDACLESLSKVLDRCIETNLVLNFEKCHFMATEGIVLGHLVSSKGLEVDKAKIDIITSLPYPTSVREVRSLLGHAGFYIRFIKDFSKIAQPLSKLLQKDTKFVFDQACKDSFDELKKRLTTTPIIQPPNWTLPFELMCDASNYALGAVLSQRVSKRSHVIAYASRTLDATQSNYTTTEKELLAIVFALDKFRSYLLGSKVIVFSDHAALKYLLKKTDAKPRLIRWMLLLQEFDLEIKDKSGAENLVADHLSRIQQPCEENSIADSFPEEHLYHLHGKDPWYADLVNYLVAKEIPKHFTKSQLAKLKSDAKHYIWDEPYLWKTCSDQIIRRCVPDHEVQSVLTFCHSLACGGHFGPQRTARKVLDSGFYWPTIFRDAHRLCITCEQCQRIGSISRRNEMPQQPLLFCEVFDVWGIDFMGPFPVSFGFVYILLAVDYVSKWVEAKATRTDDARVVADFIRSNIFSRFGIPRALISDQGTHFCNRTMEALLRKYGVMHKVSTPYHPQTNGQAEVSNREIKKILEKTVQPNRKDWSLRLVDALWAYRTAYKSPIGMSPYRIVFGKACHLPVELEHRAFWAVKKCNMDLDQAGIHRKLQLQELEEIRLEAYENSKIYKEKVKAFHDKKLARKEFFVGQKVLLFNSRLKLMPGKLRSRWLGPFVVTNVFPYGAVEIKNEVTEKIFKVNGHRLKPFFEGLPEDVRWIIEAKVRLAGEFQESFVKNMPGMGRSSYAKKRRAKRIGVCYRCARWTCNTRCKNPGMVSRNREDKIQFIKDGLSKESLDDIIQTLETHPSGHVQGVILDLFELFRKEKARYSLGNLTLKDPVVSLQEN</sequence>
<feature type="domain" description="Integrase catalytic" evidence="9">
    <location>
        <begin position="1629"/>
        <end position="1793"/>
    </location>
</feature>
<evidence type="ECO:0000256" key="2">
    <source>
        <dbReference type="ARBA" id="ARBA00022679"/>
    </source>
</evidence>
<dbReference type="InterPro" id="IPR046626">
    <property type="entry name" value="DUF6738"/>
</dbReference>
<dbReference type="InterPro" id="IPR041588">
    <property type="entry name" value="Integrase_H2C2"/>
</dbReference>
<dbReference type="PROSITE" id="PS50994">
    <property type="entry name" value="INTEGRASE"/>
    <property type="match status" value="1"/>
</dbReference>
<dbReference type="Gene3D" id="3.30.70.270">
    <property type="match status" value="2"/>
</dbReference>
<dbReference type="Pfam" id="PF03732">
    <property type="entry name" value="Retrotrans_gag"/>
    <property type="match status" value="1"/>
</dbReference>
<dbReference type="InterPro" id="IPR012337">
    <property type="entry name" value="RNaseH-like_sf"/>
</dbReference>
<dbReference type="CDD" id="cd09274">
    <property type="entry name" value="RNase_HI_RT_Ty3"/>
    <property type="match status" value="1"/>
</dbReference>
<name>A0AAN9PN21_CANGL</name>
<dbReference type="InterPro" id="IPR005162">
    <property type="entry name" value="Retrotrans_gag_dom"/>
</dbReference>
<feature type="region of interest" description="Disordered" evidence="8">
    <location>
        <begin position="593"/>
        <end position="638"/>
    </location>
</feature>
<dbReference type="InterPro" id="IPR021109">
    <property type="entry name" value="Peptidase_aspartic_dom_sf"/>
</dbReference>
<evidence type="ECO:0000313" key="11">
    <source>
        <dbReference type="Proteomes" id="UP001367508"/>
    </source>
</evidence>
<feature type="compositionally biased region" description="Low complexity" evidence="8">
    <location>
        <begin position="492"/>
        <end position="503"/>
    </location>
</feature>
<dbReference type="PANTHER" id="PTHR37984">
    <property type="entry name" value="PROTEIN CBG26694"/>
    <property type="match status" value="1"/>
</dbReference>
<evidence type="ECO:0000256" key="8">
    <source>
        <dbReference type="SAM" id="MobiDB-lite"/>
    </source>
</evidence>
<dbReference type="SUPFAM" id="SSF56672">
    <property type="entry name" value="DNA/RNA polymerases"/>
    <property type="match status" value="1"/>
</dbReference>
<dbReference type="Pfam" id="PF17921">
    <property type="entry name" value="Integrase_H2C2"/>
    <property type="match status" value="1"/>
</dbReference>
<dbReference type="Pfam" id="PF20523">
    <property type="entry name" value="DUF6738"/>
    <property type="match status" value="1"/>
</dbReference>
<evidence type="ECO:0000256" key="6">
    <source>
        <dbReference type="ARBA" id="ARBA00022801"/>
    </source>
</evidence>
<keyword evidence="11" id="KW-1185">Reference proteome</keyword>
<evidence type="ECO:0000256" key="7">
    <source>
        <dbReference type="ARBA" id="ARBA00022918"/>
    </source>
</evidence>
<feature type="region of interest" description="Disordered" evidence="8">
    <location>
        <begin position="433"/>
        <end position="509"/>
    </location>
</feature>
<dbReference type="GO" id="GO:0003676">
    <property type="term" value="F:nucleic acid binding"/>
    <property type="evidence" value="ECO:0007669"/>
    <property type="project" value="InterPro"/>
</dbReference>
<dbReference type="GO" id="GO:0016787">
    <property type="term" value="F:hydrolase activity"/>
    <property type="evidence" value="ECO:0007669"/>
    <property type="project" value="UniProtKB-KW"/>
</dbReference>
<dbReference type="GO" id="GO:0015074">
    <property type="term" value="P:DNA integration"/>
    <property type="evidence" value="ECO:0007669"/>
    <property type="project" value="InterPro"/>
</dbReference>
<dbReference type="InterPro" id="IPR041373">
    <property type="entry name" value="RT_RNaseH"/>
</dbReference>
<dbReference type="PANTHER" id="PTHR37984:SF5">
    <property type="entry name" value="PROTEIN NYNRIN-LIKE"/>
    <property type="match status" value="1"/>
</dbReference>
<dbReference type="Pfam" id="PF01623">
    <property type="entry name" value="Carla_C4"/>
    <property type="match status" value="1"/>
</dbReference>
<dbReference type="GO" id="GO:0004519">
    <property type="term" value="F:endonuclease activity"/>
    <property type="evidence" value="ECO:0007669"/>
    <property type="project" value="UniProtKB-KW"/>
</dbReference>
<dbReference type="Pfam" id="PF00665">
    <property type="entry name" value="rve"/>
    <property type="match status" value="1"/>
</dbReference>
<evidence type="ECO:0000256" key="5">
    <source>
        <dbReference type="ARBA" id="ARBA00022759"/>
    </source>
</evidence>